<sequence>MTRLFAFPASDALRADFDAVLAAFSGPELPAEPQAPRVVQLTQRYADEIVDALMLNLMKGADAGSSAPKSLETVAGLIKSTVHTLIRQVLSKLDNADLKPVSVYIGNRRTRLERDGVARDYISFSLSEADYALLAEAWSAAARGEGDREQMTRAMLRFSELAIEAFYEESAKAIKLGFIARNMFSVGQTAISKGSKAAISKMVPALGRGEMKAFGTYFQGMLQTA</sequence>
<comment type="caution">
    <text evidence="1">The sequence shown here is derived from an EMBL/GenBank/DDBJ whole genome shotgun (WGS) entry which is preliminary data.</text>
</comment>
<gene>
    <name evidence="1" type="ORF">C5O18_04160</name>
</gene>
<dbReference type="OrthoDB" id="6703663at2"/>
<dbReference type="EMBL" id="PTQZ01000066">
    <property type="protein sequence ID" value="PQA46759.1"/>
    <property type="molecule type" value="Genomic_DNA"/>
</dbReference>
<evidence type="ECO:0000313" key="1">
    <source>
        <dbReference type="EMBL" id="PQA46759.1"/>
    </source>
</evidence>
<dbReference type="AlphaFoldDB" id="A0A2P6ATC9"/>
<proteinExistence type="predicted"/>
<dbReference type="Proteomes" id="UP000243900">
    <property type="component" value="Unassembled WGS sequence"/>
</dbReference>
<reference evidence="2" key="1">
    <citation type="submission" date="2018-02" db="EMBL/GenBank/DDBJ databases">
        <title>Genome sequencing of Solimonas sp. HR-BB.</title>
        <authorList>
            <person name="Lee Y."/>
            <person name="Jeon C.O."/>
        </authorList>
    </citation>
    <scope>NUCLEOTIDE SEQUENCE [LARGE SCALE GENOMIC DNA]</scope>
    <source>
        <strain evidence="2">HR-E</strain>
    </source>
</reference>
<evidence type="ECO:0000313" key="2">
    <source>
        <dbReference type="Proteomes" id="UP000243900"/>
    </source>
</evidence>
<accession>A0A2P6ATC9</accession>
<keyword evidence="2" id="KW-1185">Reference proteome</keyword>
<protein>
    <submittedName>
        <fullName evidence="1">Uncharacterized protein</fullName>
    </submittedName>
</protein>
<organism evidence="1 2">
    <name type="scientific">Amnimonas aquatica</name>
    <dbReference type="NCBI Taxonomy" id="2094561"/>
    <lineage>
        <taxon>Bacteria</taxon>
        <taxon>Pseudomonadati</taxon>
        <taxon>Pseudomonadota</taxon>
        <taxon>Gammaproteobacteria</taxon>
        <taxon>Moraxellales</taxon>
        <taxon>Moraxellaceae</taxon>
        <taxon>Amnimonas</taxon>
    </lineage>
</organism>
<dbReference type="RefSeq" id="WP_105191726.1">
    <property type="nucleotide sequence ID" value="NZ_PTQZ01000066.1"/>
</dbReference>
<name>A0A2P6ATC9_9GAMM</name>